<dbReference type="Pfam" id="PF02586">
    <property type="entry name" value="SRAP"/>
    <property type="match status" value="1"/>
</dbReference>
<dbReference type="GO" id="GO:0016829">
    <property type="term" value="F:lyase activity"/>
    <property type="evidence" value="ECO:0007669"/>
    <property type="project" value="UniProtKB-KW"/>
</dbReference>
<accession>A0A2N5HVA6</accession>
<keyword evidence="2 8" id="KW-0645">Protease</keyword>
<protein>
    <recommendedName>
        <fullName evidence="8">Abasic site processing protein</fullName>
        <ecNumber evidence="8">3.4.-.-</ecNumber>
    </recommendedName>
</protein>
<comment type="similarity">
    <text evidence="1 8">Belongs to the SOS response-associated peptidase family.</text>
</comment>
<dbReference type="GO" id="GO:0008233">
    <property type="term" value="F:peptidase activity"/>
    <property type="evidence" value="ECO:0007669"/>
    <property type="project" value="UniProtKB-KW"/>
</dbReference>
<reference evidence="9 10" key="1">
    <citation type="submission" date="2017-11" db="EMBL/GenBank/DDBJ databases">
        <title>Comparitive Functional Genomics of Dry Heat Resistant strains isolated from the Viking Spacecraft.</title>
        <authorList>
            <person name="Seuylemezian A."/>
            <person name="Cooper K."/>
            <person name="Vaishampayan P."/>
        </authorList>
    </citation>
    <scope>NUCLEOTIDE SEQUENCE [LARGE SCALE GENOMIC DNA]</scope>
    <source>
        <strain evidence="9 10">V32-6</strain>
    </source>
</reference>
<name>A0A2N5HVA6_9BACI</name>
<dbReference type="GO" id="GO:0006508">
    <property type="term" value="P:proteolysis"/>
    <property type="evidence" value="ECO:0007669"/>
    <property type="project" value="UniProtKB-KW"/>
</dbReference>
<dbReference type="EMBL" id="PGVE01000012">
    <property type="protein sequence ID" value="PLS09458.1"/>
    <property type="molecule type" value="Genomic_DNA"/>
</dbReference>
<dbReference type="Proteomes" id="UP000234950">
    <property type="component" value="Unassembled WGS sequence"/>
</dbReference>
<evidence type="ECO:0000256" key="1">
    <source>
        <dbReference type="ARBA" id="ARBA00008136"/>
    </source>
</evidence>
<dbReference type="RefSeq" id="WP_101646042.1">
    <property type="nucleotide sequence ID" value="NZ_PGVE01000012.1"/>
</dbReference>
<dbReference type="Gene3D" id="3.90.1680.10">
    <property type="entry name" value="SOS response associated peptidase-like"/>
    <property type="match status" value="1"/>
</dbReference>
<keyword evidence="7" id="KW-0456">Lyase</keyword>
<dbReference type="OrthoDB" id="9782620at2"/>
<organism evidence="9 10">
    <name type="scientific">Neobacillus cucumis</name>
    <dbReference type="NCBI Taxonomy" id="1740721"/>
    <lineage>
        <taxon>Bacteria</taxon>
        <taxon>Bacillati</taxon>
        <taxon>Bacillota</taxon>
        <taxon>Bacilli</taxon>
        <taxon>Bacillales</taxon>
        <taxon>Bacillaceae</taxon>
        <taxon>Neobacillus</taxon>
    </lineage>
</organism>
<keyword evidence="3" id="KW-0227">DNA damage</keyword>
<dbReference type="GO" id="GO:0003697">
    <property type="term" value="F:single-stranded DNA binding"/>
    <property type="evidence" value="ECO:0007669"/>
    <property type="project" value="InterPro"/>
</dbReference>
<proteinExistence type="inferred from homology"/>
<dbReference type="SUPFAM" id="SSF143081">
    <property type="entry name" value="BB1717-like"/>
    <property type="match status" value="1"/>
</dbReference>
<evidence type="ECO:0000256" key="5">
    <source>
        <dbReference type="ARBA" id="ARBA00023124"/>
    </source>
</evidence>
<keyword evidence="5" id="KW-0190">Covalent protein-DNA linkage</keyword>
<dbReference type="GO" id="GO:0106300">
    <property type="term" value="P:protein-DNA covalent cross-linking repair"/>
    <property type="evidence" value="ECO:0007669"/>
    <property type="project" value="InterPro"/>
</dbReference>
<evidence type="ECO:0000313" key="10">
    <source>
        <dbReference type="Proteomes" id="UP000234950"/>
    </source>
</evidence>
<dbReference type="AlphaFoldDB" id="A0A2N5HVA6"/>
<dbReference type="InterPro" id="IPR036590">
    <property type="entry name" value="SRAP-like"/>
</dbReference>
<evidence type="ECO:0000256" key="2">
    <source>
        <dbReference type="ARBA" id="ARBA00022670"/>
    </source>
</evidence>
<keyword evidence="6" id="KW-0238">DNA-binding</keyword>
<evidence type="ECO:0000313" key="9">
    <source>
        <dbReference type="EMBL" id="PLS09458.1"/>
    </source>
</evidence>
<keyword evidence="10" id="KW-1185">Reference proteome</keyword>
<dbReference type="InterPro" id="IPR003738">
    <property type="entry name" value="SRAP"/>
</dbReference>
<keyword evidence="4 8" id="KW-0378">Hydrolase</keyword>
<gene>
    <name evidence="9" type="ORF">CVD27_01000</name>
</gene>
<comment type="caution">
    <text evidence="9">The sequence shown here is derived from an EMBL/GenBank/DDBJ whole genome shotgun (WGS) entry which is preliminary data.</text>
</comment>
<evidence type="ECO:0000256" key="6">
    <source>
        <dbReference type="ARBA" id="ARBA00023125"/>
    </source>
</evidence>
<evidence type="ECO:0000256" key="4">
    <source>
        <dbReference type="ARBA" id="ARBA00022801"/>
    </source>
</evidence>
<evidence type="ECO:0000256" key="3">
    <source>
        <dbReference type="ARBA" id="ARBA00022763"/>
    </source>
</evidence>
<evidence type="ECO:0000256" key="7">
    <source>
        <dbReference type="ARBA" id="ARBA00023239"/>
    </source>
</evidence>
<sequence>MCGRFTLSATIDEIMDRFDIQSFLDEEMYAPSYNIAPSQLVLAVINNGTSNRMGFLKWGLVPPWANDISIGNKMINARAETITEKPSFRNAFKKKRCLVIADSFYEWKRHSDKAKTPMRIKLKSNELFAMAGLWEGYKSPDGKMLYSCSVITTQPNELMKDIHDRMPVILTREDESTWLNPEMADINLLKSLLVPFDEKLMDTYEVSSLVNSPKNNSIELIQQIC</sequence>
<dbReference type="PANTHER" id="PTHR13604:SF0">
    <property type="entry name" value="ABASIC SITE PROCESSING PROTEIN HMCES"/>
    <property type="match status" value="1"/>
</dbReference>
<dbReference type="EC" id="3.4.-.-" evidence="8"/>
<dbReference type="PANTHER" id="PTHR13604">
    <property type="entry name" value="DC12-RELATED"/>
    <property type="match status" value="1"/>
</dbReference>
<evidence type="ECO:0000256" key="8">
    <source>
        <dbReference type="RuleBase" id="RU364100"/>
    </source>
</evidence>